<protein>
    <submittedName>
        <fullName evidence="1">Uncharacterized protein</fullName>
    </submittedName>
</protein>
<reference evidence="1" key="2">
    <citation type="journal article" date="2015" name="Data Brief">
        <title>Shoot transcriptome of the giant reed, Arundo donax.</title>
        <authorList>
            <person name="Barrero R.A."/>
            <person name="Guerrero F.D."/>
            <person name="Moolhuijzen P."/>
            <person name="Goolsby J.A."/>
            <person name="Tidwell J."/>
            <person name="Bellgard S.E."/>
            <person name="Bellgard M.I."/>
        </authorList>
    </citation>
    <scope>NUCLEOTIDE SEQUENCE</scope>
    <source>
        <tissue evidence="1">Shoot tissue taken approximately 20 cm above the soil surface</tissue>
    </source>
</reference>
<name>A0A0A9G8R5_ARUDO</name>
<organism evidence="1">
    <name type="scientific">Arundo donax</name>
    <name type="common">Giant reed</name>
    <name type="synonym">Donax arundinaceus</name>
    <dbReference type="NCBI Taxonomy" id="35708"/>
    <lineage>
        <taxon>Eukaryota</taxon>
        <taxon>Viridiplantae</taxon>
        <taxon>Streptophyta</taxon>
        <taxon>Embryophyta</taxon>
        <taxon>Tracheophyta</taxon>
        <taxon>Spermatophyta</taxon>
        <taxon>Magnoliopsida</taxon>
        <taxon>Liliopsida</taxon>
        <taxon>Poales</taxon>
        <taxon>Poaceae</taxon>
        <taxon>PACMAD clade</taxon>
        <taxon>Arundinoideae</taxon>
        <taxon>Arundineae</taxon>
        <taxon>Arundo</taxon>
    </lineage>
</organism>
<dbReference type="EMBL" id="GBRH01178057">
    <property type="protein sequence ID" value="JAE19839.1"/>
    <property type="molecule type" value="Transcribed_RNA"/>
</dbReference>
<reference evidence="1" key="1">
    <citation type="submission" date="2014-09" db="EMBL/GenBank/DDBJ databases">
        <authorList>
            <person name="Magalhaes I.L.F."/>
            <person name="Oliveira U."/>
            <person name="Santos F.R."/>
            <person name="Vidigal T.H.D.A."/>
            <person name="Brescovit A.D."/>
            <person name="Santos A.J."/>
        </authorList>
    </citation>
    <scope>NUCLEOTIDE SEQUENCE</scope>
    <source>
        <tissue evidence="1">Shoot tissue taken approximately 20 cm above the soil surface</tissue>
    </source>
</reference>
<accession>A0A0A9G8R5</accession>
<sequence>MIKHQQGTCNKLVLKEPKILLHKCKPDSILLRSSGENSIWQPEYQHN</sequence>
<dbReference type="AlphaFoldDB" id="A0A0A9G8R5"/>
<proteinExistence type="predicted"/>
<evidence type="ECO:0000313" key="1">
    <source>
        <dbReference type="EMBL" id="JAE19839.1"/>
    </source>
</evidence>